<evidence type="ECO:0000313" key="3">
    <source>
        <dbReference type="EMBL" id="KAL3533573.1"/>
    </source>
</evidence>
<evidence type="ECO:0000256" key="1">
    <source>
        <dbReference type="ARBA" id="ARBA00022737"/>
    </source>
</evidence>
<dbReference type="PROSITE" id="PS51375">
    <property type="entry name" value="PPR"/>
    <property type="match status" value="4"/>
</dbReference>
<dbReference type="InterPro" id="IPR002885">
    <property type="entry name" value="PPR_rpt"/>
</dbReference>
<dbReference type="EMBL" id="JBJUIK010000003">
    <property type="protein sequence ID" value="KAL3533573.1"/>
    <property type="molecule type" value="Genomic_DNA"/>
</dbReference>
<evidence type="ECO:0008006" key="5">
    <source>
        <dbReference type="Google" id="ProtNLM"/>
    </source>
</evidence>
<reference evidence="3 4" key="1">
    <citation type="submission" date="2024-11" db="EMBL/GenBank/DDBJ databases">
        <title>A near-complete genome assembly of Cinchona calisaya.</title>
        <authorList>
            <person name="Lian D.C."/>
            <person name="Zhao X.W."/>
            <person name="Wei L."/>
        </authorList>
    </citation>
    <scope>NUCLEOTIDE SEQUENCE [LARGE SCALE GENOMIC DNA]</scope>
    <source>
        <tissue evidence="3">Nenye</tissue>
    </source>
</reference>
<evidence type="ECO:0000313" key="4">
    <source>
        <dbReference type="Proteomes" id="UP001630127"/>
    </source>
</evidence>
<dbReference type="InterPro" id="IPR011990">
    <property type="entry name" value="TPR-like_helical_dom_sf"/>
</dbReference>
<comment type="caution">
    <text evidence="3">The sequence shown here is derived from an EMBL/GenBank/DDBJ whole genome shotgun (WGS) entry which is preliminary data.</text>
</comment>
<organism evidence="3 4">
    <name type="scientific">Cinchona calisaya</name>
    <dbReference type="NCBI Taxonomy" id="153742"/>
    <lineage>
        <taxon>Eukaryota</taxon>
        <taxon>Viridiplantae</taxon>
        <taxon>Streptophyta</taxon>
        <taxon>Embryophyta</taxon>
        <taxon>Tracheophyta</taxon>
        <taxon>Spermatophyta</taxon>
        <taxon>Magnoliopsida</taxon>
        <taxon>eudicotyledons</taxon>
        <taxon>Gunneridae</taxon>
        <taxon>Pentapetalae</taxon>
        <taxon>asterids</taxon>
        <taxon>lamiids</taxon>
        <taxon>Gentianales</taxon>
        <taxon>Rubiaceae</taxon>
        <taxon>Cinchonoideae</taxon>
        <taxon>Cinchoneae</taxon>
        <taxon>Cinchona</taxon>
    </lineage>
</organism>
<dbReference type="PANTHER" id="PTHR47932">
    <property type="entry name" value="ATPASE EXPRESSION PROTEIN 3"/>
    <property type="match status" value="1"/>
</dbReference>
<proteinExistence type="predicted"/>
<keyword evidence="1" id="KW-0677">Repeat</keyword>
<name>A0ABD3AQT6_9GENT</name>
<dbReference type="Gene3D" id="1.25.40.10">
    <property type="entry name" value="Tetratricopeptide repeat domain"/>
    <property type="match status" value="4"/>
</dbReference>
<dbReference type="Proteomes" id="UP001630127">
    <property type="component" value="Unassembled WGS sequence"/>
</dbReference>
<feature type="repeat" description="PPR" evidence="2">
    <location>
        <begin position="215"/>
        <end position="249"/>
    </location>
</feature>
<dbReference type="NCBIfam" id="TIGR00756">
    <property type="entry name" value="PPR"/>
    <property type="match status" value="5"/>
</dbReference>
<feature type="repeat" description="PPR" evidence="2">
    <location>
        <begin position="250"/>
        <end position="284"/>
    </location>
</feature>
<evidence type="ECO:0000256" key="2">
    <source>
        <dbReference type="PROSITE-ProRule" id="PRU00708"/>
    </source>
</evidence>
<dbReference type="AlphaFoldDB" id="A0ABD3AQT6"/>
<accession>A0ABD3AQT6</accession>
<dbReference type="Pfam" id="PF12854">
    <property type="entry name" value="PPR_1"/>
    <property type="match status" value="2"/>
</dbReference>
<feature type="repeat" description="PPR" evidence="2">
    <location>
        <begin position="180"/>
        <end position="214"/>
    </location>
</feature>
<sequence length="396" mass="44469">MERYSDAISLLKDMCVFGVPIDEYTLTMAINCYCLIGRVNFGFPLLAVFFKRGFVPNVTTLDTILKGLFQQGRIFEAQELFKKIIYEKLCEPDEVILCKDGMVNKALALLREEIQKGACPYIVTYSSLVHGLRTLGKWKEAKKLLNETMDFNIFRNVVTYNIVIDSLCKDGLVEYAEKPTTVSYGILLNGYFKKNNLDEAMHLFKELQQRGLKPDASMYNIVMQGLFKAGKSISGRKVFSEMQTPGVKLDFDTHCMLLDGLCKNGRVDAALQLLRSMEAGGEDLYVTMYHIIPNGLCKSGRLDSARILFNSLSRKKMGKNGCLANSITYNVIVEGGVKRGKYNDAVVNLEEMDKRGFSLNASNCSILLDLIPEKEIGPSLLKIFQKPDPDSRTSNP</sequence>
<dbReference type="PANTHER" id="PTHR47932:SF2">
    <property type="entry name" value="OS10G0484300 PROTEIN"/>
    <property type="match status" value="1"/>
</dbReference>
<protein>
    <recommendedName>
        <fullName evidence="5">Pentatricopeptide repeat-containing protein</fullName>
    </recommendedName>
</protein>
<keyword evidence="4" id="KW-1185">Reference proteome</keyword>
<dbReference type="Pfam" id="PF01535">
    <property type="entry name" value="PPR"/>
    <property type="match status" value="1"/>
</dbReference>
<gene>
    <name evidence="3" type="ORF">ACH5RR_007094</name>
</gene>
<dbReference type="Pfam" id="PF13041">
    <property type="entry name" value="PPR_2"/>
    <property type="match status" value="2"/>
</dbReference>
<feature type="repeat" description="PPR" evidence="2">
    <location>
        <begin position="325"/>
        <end position="359"/>
    </location>
</feature>